<gene>
    <name evidence="2" type="ORF">LAFE_0A02322G</name>
</gene>
<keyword evidence="1" id="KW-0472">Membrane</keyword>
<keyword evidence="3" id="KW-1185">Reference proteome</keyword>
<reference evidence="2 3" key="1">
    <citation type="submission" date="2016-03" db="EMBL/GenBank/DDBJ databases">
        <authorList>
            <person name="Devillers H."/>
        </authorList>
    </citation>
    <scope>NUCLEOTIDE SEQUENCE [LARGE SCALE GENOMIC DNA]</scope>
    <source>
        <strain evidence="2">CBS 6772</strain>
    </source>
</reference>
<protein>
    <submittedName>
        <fullName evidence="2">LAFE_0A02322g1_1</fullName>
    </submittedName>
</protein>
<keyword evidence="1" id="KW-0812">Transmembrane</keyword>
<dbReference type="EMBL" id="LT598487">
    <property type="protein sequence ID" value="SCV99399.1"/>
    <property type="molecule type" value="Genomic_DNA"/>
</dbReference>
<evidence type="ECO:0000256" key="1">
    <source>
        <dbReference type="SAM" id="Phobius"/>
    </source>
</evidence>
<organism evidence="2 3">
    <name type="scientific">Lachancea fermentati</name>
    <name type="common">Zygosaccharomyces fermentati</name>
    <dbReference type="NCBI Taxonomy" id="4955"/>
    <lineage>
        <taxon>Eukaryota</taxon>
        <taxon>Fungi</taxon>
        <taxon>Dikarya</taxon>
        <taxon>Ascomycota</taxon>
        <taxon>Saccharomycotina</taxon>
        <taxon>Saccharomycetes</taxon>
        <taxon>Saccharomycetales</taxon>
        <taxon>Saccharomycetaceae</taxon>
        <taxon>Lachancea</taxon>
    </lineage>
</organism>
<accession>A0A1G4M6H4</accession>
<name>A0A1G4M6H4_LACFM</name>
<dbReference type="AlphaFoldDB" id="A0A1G4M6H4"/>
<feature type="transmembrane region" description="Helical" evidence="1">
    <location>
        <begin position="47"/>
        <end position="69"/>
    </location>
</feature>
<proteinExistence type="predicted"/>
<keyword evidence="1" id="KW-1133">Transmembrane helix</keyword>
<dbReference type="Proteomes" id="UP000190831">
    <property type="component" value="Chromosome A"/>
</dbReference>
<evidence type="ECO:0000313" key="3">
    <source>
        <dbReference type="Proteomes" id="UP000190831"/>
    </source>
</evidence>
<dbReference type="OrthoDB" id="4070660at2759"/>
<dbReference type="InterPro" id="IPR001142">
    <property type="entry name" value="DUP/COS"/>
</dbReference>
<feature type="transmembrane region" description="Helical" evidence="1">
    <location>
        <begin position="75"/>
        <end position="96"/>
    </location>
</feature>
<dbReference type="Pfam" id="PF00674">
    <property type="entry name" value="DUP"/>
    <property type="match status" value="1"/>
</dbReference>
<dbReference type="OMA" id="ACFADEN"/>
<evidence type="ECO:0000313" key="2">
    <source>
        <dbReference type="EMBL" id="SCV99399.1"/>
    </source>
</evidence>
<sequence length="217" mass="25125">MEKLEQIYEVLKSQFVSGYDYTHTPEFTLPRDVSSSAFWFHLRENKILSLLVIIEIFIFAIVLFVLLILTEWLPLIIVLIVSLLVVPASVFLGYLVHYGSLSTEGQLHLLKEVVVERPGLEPAAWDLIALHVNHFLYENHLFPHPTYFYDGKSCHKYFEQTFVRSTSSSMGDRRDRHVNIRPFIKNAVQAYEESCREQWARMIGTVPVSAPDHNADM</sequence>